<evidence type="ECO:0000313" key="2">
    <source>
        <dbReference type="Proteomes" id="UP000295600"/>
    </source>
</evidence>
<protein>
    <submittedName>
        <fullName evidence="1">Uncharacterized protein</fullName>
    </submittedName>
</protein>
<gene>
    <name evidence="1" type="ORF">EV202_11533</name>
</gene>
<organism evidence="1 2">
    <name type="scientific">Prevotella heparinolytica</name>
    <dbReference type="NCBI Taxonomy" id="28113"/>
    <lineage>
        <taxon>Bacteria</taxon>
        <taxon>Pseudomonadati</taxon>
        <taxon>Bacteroidota</taxon>
        <taxon>Bacteroidia</taxon>
        <taxon>Bacteroidales</taxon>
        <taxon>Bacteroidaceae</taxon>
        <taxon>Bacteroides</taxon>
    </lineage>
</organism>
<dbReference type="EMBL" id="SLXB01000015">
    <property type="protein sequence ID" value="TCO90753.1"/>
    <property type="molecule type" value="Genomic_DNA"/>
</dbReference>
<accession>A0A4R2LNZ3</accession>
<comment type="caution">
    <text evidence="1">The sequence shown here is derived from an EMBL/GenBank/DDBJ whole genome shotgun (WGS) entry which is preliminary data.</text>
</comment>
<dbReference type="Proteomes" id="UP000295600">
    <property type="component" value="Unassembled WGS sequence"/>
</dbReference>
<reference evidence="1 2" key="1">
    <citation type="submission" date="2019-03" db="EMBL/GenBank/DDBJ databases">
        <title>Genomic Encyclopedia of Type Strains, Phase IV (KMG-IV): sequencing the most valuable type-strain genomes for metagenomic binning, comparative biology and taxonomic classification.</title>
        <authorList>
            <person name="Goeker M."/>
        </authorList>
    </citation>
    <scope>NUCLEOTIDE SEQUENCE [LARGE SCALE GENOMIC DNA]</scope>
    <source>
        <strain evidence="1 2">DSM 23917</strain>
    </source>
</reference>
<name>A0A4R2LNZ3_9BACE</name>
<evidence type="ECO:0000313" key="1">
    <source>
        <dbReference type="EMBL" id="TCO90753.1"/>
    </source>
</evidence>
<sequence length="60" mass="7017">MKSFVCKSIYINLNIYKYLFLILNKNVSLFVGIRTVETGRFIPLPIMTLNIDNRGEAYEE</sequence>
<proteinExistence type="predicted"/>
<dbReference type="AlphaFoldDB" id="A0A4R2LNZ3"/>